<feature type="region of interest" description="Disordered" evidence="2">
    <location>
        <begin position="1"/>
        <end position="76"/>
    </location>
</feature>
<feature type="compositionally biased region" description="Polar residues" evidence="2">
    <location>
        <begin position="40"/>
        <end position="50"/>
    </location>
</feature>
<keyword evidence="4" id="KW-1185">Reference proteome</keyword>
<dbReference type="Proteomes" id="UP001328107">
    <property type="component" value="Unassembled WGS sequence"/>
</dbReference>
<evidence type="ECO:0000256" key="2">
    <source>
        <dbReference type="SAM" id="MobiDB-lite"/>
    </source>
</evidence>
<feature type="coiled-coil region" evidence="1">
    <location>
        <begin position="246"/>
        <end position="420"/>
    </location>
</feature>
<feature type="compositionally biased region" description="Basic and acidic residues" evidence="2">
    <location>
        <begin position="614"/>
        <end position="624"/>
    </location>
</feature>
<feature type="region of interest" description="Disordered" evidence="2">
    <location>
        <begin position="198"/>
        <end position="217"/>
    </location>
</feature>
<feature type="compositionally biased region" description="Basic and acidic residues" evidence="2">
    <location>
        <begin position="198"/>
        <end position="210"/>
    </location>
</feature>
<accession>A0AAN5CP34</accession>
<gene>
    <name evidence="3" type="ORF">PMAYCL1PPCAC_18067</name>
</gene>
<comment type="caution">
    <text evidence="3">The sequence shown here is derived from an EMBL/GenBank/DDBJ whole genome shotgun (WGS) entry which is preliminary data.</text>
</comment>
<evidence type="ECO:0000313" key="3">
    <source>
        <dbReference type="EMBL" id="GMR47872.1"/>
    </source>
</evidence>
<feature type="coiled-coil region" evidence="1">
    <location>
        <begin position="128"/>
        <end position="195"/>
    </location>
</feature>
<protein>
    <submittedName>
        <fullName evidence="3">Uncharacterized protein</fullName>
    </submittedName>
</protein>
<reference evidence="4" key="1">
    <citation type="submission" date="2022-10" db="EMBL/GenBank/DDBJ databases">
        <title>Genome assembly of Pristionchus species.</title>
        <authorList>
            <person name="Yoshida K."/>
            <person name="Sommer R.J."/>
        </authorList>
    </citation>
    <scope>NUCLEOTIDE SEQUENCE [LARGE SCALE GENOMIC DNA]</scope>
    <source>
        <strain evidence="4">RS5460</strain>
    </source>
</reference>
<sequence length="624" mass="71528">NSEWMYDEYQDHSDLSGMLDSNRDSASENEDDQDDRKTVASISSGSTATLVDNKENRTPLAGTTPASRLSSSTQIHRKRDDRTFNVTALIDKNKELTMEVYDLKLKLSGINSELPWIMIDGVDHLAQYIQFKNENESLRSRLAEHEQNMVVMREDNERVRKEEREGLEQEQREEVAQLRLQYERVCQECDALRDEMERGLPSPRDLDRSMMSDVSSVMSERTRTYELMQLKLETMERDVKAARISADTERQAALTAQSELDKLRKKLEEKENEWKNRESIASLQETFHIGIEGGATRRDLMAKIDEQMIRIDTLEKELKERMETEKKSINLVRDLMKQKTVLENELKIARDASVSMMDNREVDEIMRELLELSEMNSQLQEECRRRGAMREGRKKEGMGMEEIKKELETTTDICEQYQKMGDRLAPLQQRIVAMNKSVMERRSFLEGLKGFEVSGLTPIRLGEASPALSGTPATPARGGHTRLLHSVLQRSVLNVSHAEMLNCSINTSQGIKNAKEKLTSMQESCRRLFEKLQSSYALFDEIRIALGGDENSELARQMAELRLDLEMSVMESGEAAKAMEVVENSLFELQSILEMSMGGGQARESDFNLSTAMARDEEKEGERR</sequence>
<organism evidence="3 4">
    <name type="scientific">Pristionchus mayeri</name>
    <dbReference type="NCBI Taxonomy" id="1317129"/>
    <lineage>
        <taxon>Eukaryota</taxon>
        <taxon>Metazoa</taxon>
        <taxon>Ecdysozoa</taxon>
        <taxon>Nematoda</taxon>
        <taxon>Chromadorea</taxon>
        <taxon>Rhabditida</taxon>
        <taxon>Rhabditina</taxon>
        <taxon>Diplogasteromorpha</taxon>
        <taxon>Diplogasteroidea</taxon>
        <taxon>Neodiplogasteridae</taxon>
        <taxon>Pristionchus</taxon>
    </lineage>
</organism>
<feature type="compositionally biased region" description="Polar residues" evidence="2">
    <location>
        <begin position="64"/>
        <end position="74"/>
    </location>
</feature>
<dbReference type="AlphaFoldDB" id="A0AAN5CP34"/>
<feature type="non-terminal residue" evidence="3">
    <location>
        <position position="624"/>
    </location>
</feature>
<proteinExistence type="predicted"/>
<feature type="non-terminal residue" evidence="3">
    <location>
        <position position="1"/>
    </location>
</feature>
<evidence type="ECO:0000313" key="4">
    <source>
        <dbReference type="Proteomes" id="UP001328107"/>
    </source>
</evidence>
<evidence type="ECO:0000256" key="1">
    <source>
        <dbReference type="SAM" id="Coils"/>
    </source>
</evidence>
<feature type="region of interest" description="Disordered" evidence="2">
    <location>
        <begin position="601"/>
        <end position="624"/>
    </location>
</feature>
<name>A0AAN5CP34_9BILA</name>
<keyword evidence="1" id="KW-0175">Coiled coil</keyword>
<dbReference type="EMBL" id="BTRK01000004">
    <property type="protein sequence ID" value="GMR47872.1"/>
    <property type="molecule type" value="Genomic_DNA"/>
</dbReference>